<dbReference type="InterPro" id="IPR036291">
    <property type="entry name" value="NAD(P)-bd_dom_sf"/>
</dbReference>
<dbReference type="Pfam" id="PF01408">
    <property type="entry name" value="GFO_IDH_MocA"/>
    <property type="match status" value="1"/>
</dbReference>
<keyword evidence="5" id="KW-1185">Reference proteome</keyword>
<dbReference type="SUPFAM" id="SSF55347">
    <property type="entry name" value="Glyceraldehyde-3-phosphate dehydrogenase-like, C-terminal domain"/>
    <property type="match status" value="1"/>
</dbReference>
<gene>
    <name evidence="4" type="ORF">Clacol_006394</name>
</gene>
<dbReference type="EMBL" id="BPWL01000007">
    <property type="protein sequence ID" value="GJJ12153.1"/>
    <property type="molecule type" value="Genomic_DNA"/>
</dbReference>
<name>A0AAV5AF77_9AGAM</name>
<comment type="caution">
    <text evidence="4">The sequence shown here is derived from an EMBL/GenBank/DDBJ whole genome shotgun (WGS) entry which is preliminary data.</text>
</comment>
<sequence>MPPRSRPSSRPTSRPTSRRGSIDPDLLVPMDKTAPTTGGYGDHFNVVFVGAGNIMFGGNLLFKTKSKLGPRLKVVALIDPAVDRAAVVLQKKRDSFVVSAYAKTRIFKTLKDFVDAASPEDAPQAVIVGCPPNFRGTTKPGRDLELQILTHFPGVCIFVEKPVATGDKADVQDAFAVAKAIETSDTICSVGYMLRYLRAVQEMKRIIQDNQLTVMATIARYGCAYESIFKPDWWDKSKSFGPIIEQGTHFCDLSRYFGGEVDISTVVAHSLEWNENAGHLSKIPIDETKILPQNRIPRVTSATWKYENGAVGSLVHVVALQGKNYSCELEVYADGYMFKLVNPYVQPTLYVRAPGDDYEQVHRFENDDPFFSEISNLIDVIEDGPESAEILSTFEDACKTYEFTWAIREASEKSRKKTTK</sequence>
<dbReference type="PANTHER" id="PTHR43249">
    <property type="entry name" value="UDP-N-ACETYL-2-AMINO-2-DEOXY-D-GLUCURONATE OXIDASE"/>
    <property type="match status" value="1"/>
</dbReference>
<evidence type="ECO:0000259" key="3">
    <source>
        <dbReference type="Pfam" id="PF08635"/>
    </source>
</evidence>
<dbReference type="PANTHER" id="PTHR43249:SF1">
    <property type="entry name" value="D-GLUCOSIDE 3-DEHYDROGENASE"/>
    <property type="match status" value="1"/>
</dbReference>
<dbReference type="Gene3D" id="3.30.360.10">
    <property type="entry name" value="Dihydrodipicolinate Reductase, domain 2"/>
    <property type="match status" value="1"/>
</dbReference>
<accession>A0AAV5AF77</accession>
<feature type="domain" description="Gfo/Idh/MocA-like oxidoreductase N-terminal" evidence="2">
    <location>
        <begin position="44"/>
        <end position="192"/>
    </location>
</feature>
<evidence type="ECO:0000256" key="1">
    <source>
        <dbReference type="SAM" id="MobiDB-lite"/>
    </source>
</evidence>
<dbReference type="Proteomes" id="UP001050691">
    <property type="component" value="Unassembled WGS sequence"/>
</dbReference>
<dbReference type="SUPFAM" id="SSF51735">
    <property type="entry name" value="NAD(P)-binding Rossmann-fold domains"/>
    <property type="match status" value="1"/>
</dbReference>
<feature type="domain" description="Oxidoreductase putative C-terminal" evidence="3">
    <location>
        <begin position="195"/>
        <end position="336"/>
    </location>
</feature>
<evidence type="ECO:0000313" key="4">
    <source>
        <dbReference type="EMBL" id="GJJ12153.1"/>
    </source>
</evidence>
<dbReference type="InterPro" id="IPR013944">
    <property type="entry name" value="OxRdtase_put_C"/>
</dbReference>
<dbReference type="InterPro" id="IPR000683">
    <property type="entry name" value="Gfo/Idh/MocA-like_OxRdtase_N"/>
</dbReference>
<dbReference type="Pfam" id="PF08635">
    <property type="entry name" value="ox_reductase_C"/>
    <property type="match status" value="1"/>
</dbReference>
<dbReference type="AlphaFoldDB" id="A0AAV5AF77"/>
<evidence type="ECO:0000259" key="2">
    <source>
        <dbReference type="Pfam" id="PF01408"/>
    </source>
</evidence>
<organism evidence="4 5">
    <name type="scientific">Clathrus columnatus</name>
    <dbReference type="NCBI Taxonomy" id="1419009"/>
    <lineage>
        <taxon>Eukaryota</taxon>
        <taxon>Fungi</taxon>
        <taxon>Dikarya</taxon>
        <taxon>Basidiomycota</taxon>
        <taxon>Agaricomycotina</taxon>
        <taxon>Agaricomycetes</taxon>
        <taxon>Phallomycetidae</taxon>
        <taxon>Phallales</taxon>
        <taxon>Clathraceae</taxon>
        <taxon>Clathrus</taxon>
    </lineage>
</organism>
<feature type="compositionally biased region" description="Low complexity" evidence="1">
    <location>
        <begin position="1"/>
        <end position="19"/>
    </location>
</feature>
<evidence type="ECO:0000313" key="5">
    <source>
        <dbReference type="Proteomes" id="UP001050691"/>
    </source>
</evidence>
<proteinExistence type="predicted"/>
<dbReference type="GO" id="GO:0000166">
    <property type="term" value="F:nucleotide binding"/>
    <property type="evidence" value="ECO:0007669"/>
    <property type="project" value="InterPro"/>
</dbReference>
<feature type="region of interest" description="Disordered" evidence="1">
    <location>
        <begin position="1"/>
        <end position="34"/>
    </location>
</feature>
<dbReference type="Gene3D" id="3.40.50.720">
    <property type="entry name" value="NAD(P)-binding Rossmann-like Domain"/>
    <property type="match status" value="1"/>
</dbReference>
<dbReference type="InterPro" id="IPR052515">
    <property type="entry name" value="Gfo/Idh/MocA_Oxidoreductase"/>
</dbReference>
<protein>
    <submittedName>
        <fullName evidence="4">Uncharacterized protein</fullName>
    </submittedName>
</protein>
<reference evidence="4" key="1">
    <citation type="submission" date="2021-10" db="EMBL/GenBank/DDBJ databases">
        <title>De novo Genome Assembly of Clathrus columnatus (Basidiomycota, Fungi) Using Illumina and Nanopore Sequence Data.</title>
        <authorList>
            <person name="Ogiso-Tanaka E."/>
            <person name="Itagaki H."/>
            <person name="Hosoya T."/>
            <person name="Hosaka K."/>
        </authorList>
    </citation>
    <scope>NUCLEOTIDE SEQUENCE</scope>
    <source>
        <strain evidence="4">MO-923</strain>
    </source>
</reference>